<name>A0A6P8ZM28_THRPL</name>
<dbReference type="GeneID" id="117644480"/>
<protein>
    <recommendedName>
        <fullName evidence="4">Large ribosomal subunit protein uL24m</fullName>
    </recommendedName>
    <alternativeName>
        <fullName evidence="5">39S ribosomal protein L24, mitochondrial</fullName>
    </alternativeName>
</protein>
<sequence>MRFTLPLLARRLRPPVAPPEIKVSELTKKYANLPEKYIEDATRGVTYRTPRGINYRPKEQRTFKNYVGLERPWAFESENEKEDINYSPFVEPLRHWFFFKGDRVQVLVGKDAGKQGLVELVIPERNWVIVGGLNGEVESNKDEDGYIYSYAYTERPLLVPSQVALVDPGDLLPTEVEWGYTETGDKVRVSVRTGRIIPLSKKTEETHQYKSPANYVENEKDTTAANMKVTFKPRLTTFEMEIAEELGITEDRIPKKTYWY</sequence>
<dbReference type="OrthoDB" id="359154at2759"/>
<dbReference type="InterPro" id="IPR005824">
    <property type="entry name" value="KOW"/>
</dbReference>
<evidence type="ECO:0000256" key="2">
    <source>
        <dbReference type="ARBA" id="ARBA00022980"/>
    </source>
</evidence>
<evidence type="ECO:0000256" key="1">
    <source>
        <dbReference type="ARBA" id="ARBA00010618"/>
    </source>
</evidence>
<keyword evidence="3" id="KW-0687">Ribonucleoprotein</keyword>
<dbReference type="InterPro" id="IPR014722">
    <property type="entry name" value="Rib_uL2_dom2"/>
</dbReference>
<evidence type="ECO:0000259" key="6">
    <source>
        <dbReference type="SMART" id="SM00739"/>
    </source>
</evidence>
<dbReference type="Pfam" id="PF17136">
    <property type="entry name" value="ribosomal_L24"/>
    <property type="match status" value="1"/>
</dbReference>
<evidence type="ECO:0000256" key="5">
    <source>
        <dbReference type="ARBA" id="ARBA00035357"/>
    </source>
</evidence>
<evidence type="ECO:0000256" key="3">
    <source>
        <dbReference type="ARBA" id="ARBA00023274"/>
    </source>
</evidence>
<keyword evidence="7" id="KW-1185">Reference proteome</keyword>
<dbReference type="SMART" id="SM00739">
    <property type="entry name" value="KOW"/>
    <property type="match status" value="1"/>
</dbReference>
<dbReference type="InterPro" id="IPR057264">
    <property type="entry name" value="Ribosomal_uL24_C"/>
</dbReference>
<gene>
    <name evidence="8" type="primary">LOC117644480</name>
</gene>
<dbReference type="KEGG" id="tpal:117644480"/>
<dbReference type="GO" id="GO:0003735">
    <property type="term" value="F:structural constituent of ribosome"/>
    <property type="evidence" value="ECO:0007669"/>
    <property type="project" value="InterPro"/>
</dbReference>
<dbReference type="RefSeq" id="XP_034239879.1">
    <property type="nucleotide sequence ID" value="XM_034383988.1"/>
</dbReference>
<dbReference type="PANTHER" id="PTHR12903">
    <property type="entry name" value="MITOCHONDRIAL RIBOSOMAL PROTEIN L24"/>
    <property type="match status" value="1"/>
</dbReference>
<feature type="domain" description="KOW" evidence="6">
    <location>
        <begin position="97"/>
        <end position="124"/>
    </location>
</feature>
<dbReference type="CTD" id="79590"/>
<dbReference type="GO" id="GO:1990904">
    <property type="term" value="C:ribonucleoprotein complex"/>
    <property type="evidence" value="ECO:0007669"/>
    <property type="project" value="UniProtKB-KW"/>
</dbReference>
<dbReference type="FunCoup" id="A0A6P8ZM28">
    <property type="interactions" value="604"/>
</dbReference>
<dbReference type="InterPro" id="IPR008991">
    <property type="entry name" value="Translation_prot_SH3-like_sf"/>
</dbReference>
<dbReference type="InterPro" id="IPR003256">
    <property type="entry name" value="Ribosomal_uL24"/>
</dbReference>
<dbReference type="GO" id="GO:0005840">
    <property type="term" value="C:ribosome"/>
    <property type="evidence" value="ECO:0007669"/>
    <property type="project" value="UniProtKB-KW"/>
</dbReference>
<dbReference type="PROSITE" id="PS01108">
    <property type="entry name" value="RIBOSOMAL_L24"/>
    <property type="match status" value="1"/>
</dbReference>
<dbReference type="Pfam" id="PF00467">
    <property type="entry name" value="KOW"/>
    <property type="match status" value="1"/>
</dbReference>
<dbReference type="InParanoid" id="A0A6P8ZM28"/>
<reference evidence="8" key="1">
    <citation type="submission" date="2025-08" db="UniProtKB">
        <authorList>
            <consortium name="RefSeq"/>
        </authorList>
    </citation>
    <scope>IDENTIFICATION</scope>
    <source>
        <tissue evidence="8">Total insect</tissue>
    </source>
</reference>
<dbReference type="GO" id="GO:0006412">
    <property type="term" value="P:translation"/>
    <property type="evidence" value="ECO:0007669"/>
    <property type="project" value="InterPro"/>
</dbReference>
<evidence type="ECO:0000256" key="4">
    <source>
        <dbReference type="ARBA" id="ARBA00035283"/>
    </source>
</evidence>
<evidence type="ECO:0000313" key="8">
    <source>
        <dbReference type="RefSeq" id="XP_034239879.1"/>
    </source>
</evidence>
<dbReference type="GO" id="GO:0003723">
    <property type="term" value="F:RNA binding"/>
    <property type="evidence" value="ECO:0007669"/>
    <property type="project" value="InterPro"/>
</dbReference>
<organism evidence="8">
    <name type="scientific">Thrips palmi</name>
    <name type="common">Melon thrips</name>
    <dbReference type="NCBI Taxonomy" id="161013"/>
    <lineage>
        <taxon>Eukaryota</taxon>
        <taxon>Metazoa</taxon>
        <taxon>Ecdysozoa</taxon>
        <taxon>Arthropoda</taxon>
        <taxon>Hexapoda</taxon>
        <taxon>Insecta</taxon>
        <taxon>Pterygota</taxon>
        <taxon>Neoptera</taxon>
        <taxon>Paraneoptera</taxon>
        <taxon>Thysanoptera</taxon>
        <taxon>Terebrantia</taxon>
        <taxon>Thripoidea</taxon>
        <taxon>Thripidae</taxon>
        <taxon>Thrips</taxon>
    </lineage>
</organism>
<keyword evidence="2 8" id="KW-0689">Ribosomal protein</keyword>
<dbReference type="InterPro" id="IPR005825">
    <property type="entry name" value="Ribosomal_uL24_CS"/>
</dbReference>
<accession>A0A6P8ZM28</accession>
<dbReference type="SUPFAM" id="SSF50104">
    <property type="entry name" value="Translation proteins SH3-like domain"/>
    <property type="match status" value="1"/>
</dbReference>
<evidence type="ECO:0000313" key="7">
    <source>
        <dbReference type="Proteomes" id="UP000515158"/>
    </source>
</evidence>
<dbReference type="Proteomes" id="UP000515158">
    <property type="component" value="Unplaced"/>
</dbReference>
<comment type="similarity">
    <text evidence="1">Belongs to the universal ribosomal protein uL24 family.</text>
</comment>
<dbReference type="Gene3D" id="2.30.30.30">
    <property type="match status" value="1"/>
</dbReference>
<proteinExistence type="inferred from homology"/>
<dbReference type="CDD" id="cd06089">
    <property type="entry name" value="KOW_RPL26"/>
    <property type="match status" value="1"/>
</dbReference>
<dbReference type="InterPro" id="IPR041988">
    <property type="entry name" value="Ribosomal_uL24_KOW"/>
</dbReference>
<dbReference type="AlphaFoldDB" id="A0A6P8ZM28"/>